<evidence type="ECO:0000313" key="6">
    <source>
        <dbReference type="Proteomes" id="UP001501175"/>
    </source>
</evidence>
<gene>
    <name evidence="5" type="ORF">GCM10023189_40230</name>
</gene>
<comment type="caution">
    <text evidence="5">The sequence shown here is derived from an EMBL/GenBank/DDBJ whole genome shotgun (WGS) entry which is preliminary data.</text>
</comment>
<dbReference type="PANTHER" id="PTHR33563">
    <property type="match status" value="1"/>
</dbReference>
<evidence type="ECO:0000256" key="1">
    <source>
        <dbReference type="ARBA" id="ARBA00022605"/>
    </source>
</evidence>
<reference evidence="6" key="1">
    <citation type="journal article" date="2019" name="Int. J. Syst. Evol. Microbiol.">
        <title>The Global Catalogue of Microorganisms (GCM) 10K type strain sequencing project: providing services to taxonomists for standard genome sequencing and annotation.</title>
        <authorList>
            <consortium name="The Broad Institute Genomics Platform"/>
            <consortium name="The Broad Institute Genome Sequencing Center for Infectious Disease"/>
            <person name="Wu L."/>
            <person name="Ma J."/>
        </authorList>
    </citation>
    <scope>NUCLEOTIDE SEQUENCE [LARGE SCALE GENOMIC DNA]</scope>
    <source>
        <strain evidence="6">JCM 17927</strain>
    </source>
</reference>
<protein>
    <submittedName>
        <fullName evidence="5">3-dehydroquinate synthase II</fullName>
    </submittedName>
</protein>
<sequence length="294" mass="32651">MLDFEDKGKMKFCFKAFVKDAESLNEAIEKGMKFDYLSILFDDPTNIPLELVIARLQPTNTILMKEIKDINDVEDAIVSLGVMEVGADGIIFSPTSHEVYDSFIKELDELIAAHVCIQVGTITRSKPIGMGYRGCIDLAAIFNPDEGILVGSTSQGGLLCCPEVFHLPYMELRPFRVNAGGIHSYVFHVDHTDYLSELKAGSSVMVVNAAGKVKKYPVGRIKTEIRPLRLIEAAFEGGEIVNVILQDDWHVRIYSDKVTPLNITELKPGDKVLGYVTEPGRHVGIKVDEHIIEK</sequence>
<keyword evidence="1" id="KW-0028">Amino-acid biosynthesis</keyword>
<dbReference type="Pfam" id="PF01959">
    <property type="entry name" value="DHQS"/>
    <property type="match status" value="1"/>
</dbReference>
<dbReference type="InterPro" id="IPR002812">
    <property type="entry name" value="DHQS"/>
</dbReference>
<dbReference type="InterPro" id="IPR056179">
    <property type="entry name" value="DHQS_C"/>
</dbReference>
<keyword evidence="6" id="KW-1185">Reference proteome</keyword>
<dbReference type="EMBL" id="BAABHD010000072">
    <property type="protein sequence ID" value="GAA4462922.1"/>
    <property type="molecule type" value="Genomic_DNA"/>
</dbReference>
<evidence type="ECO:0000259" key="3">
    <source>
        <dbReference type="Pfam" id="PF01959"/>
    </source>
</evidence>
<dbReference type="PANTHER" id="PTHR33563:SF1">
    <property type="entry name" value="3-DEHYDROQUINATE SYNTHASE"/>
    <property type="match status" value="1"/>
</dbReference>
<evidence type="ECO:0000313" key="5">
    <source>
        <dbReference type="EMBL" id="GAA4462922.1"/>
    </source>
</evidence>
<feature type="domain" description="3-dehydroquinate synthase N-terminal" evidence="3">
    <location>
        <begin position="14"/>
        <end position="97"/>
    </location>
</feature>
<feature type="domain" description="3-dehydroquinate synthase C-terminal" evidence="4">
    <location>
        <begin position="121"/>
        <end position="294"/>
    </location>
</feature>
<organism evidence="5 6">
    <name type="scientific">Nibrella saemangeumensis</name>
    <dbReference type="NCBI Taxonomy" id="1084526"/>
    <lineage>
        <taxon>Bacteria</taxon>
        <taxon>Pseudomonadati</taxon>
        <taxon>Bacteroidota</taxon>
        <taxon>Cytophagia</taxon>
        <taxon>Cytophagales</taxon>
        <taxon>Spirosomataceae</taxon>
        <taxon>Nibrella</taxon>
    </lineage>
</organism>
<dbReference type="InterPro" id="IPR030960">
    <property type="entry name" value="DHQS/DOIS_N"/>
</dbReference>
<dbReference type="Pfam" id="PF26558">
    <property type="entry name" value="DHQS_2nd"/>
    <property type="match status" value="1"/>
</dbReference>
<accession>A0ABP8NB36</accession>
<name>A0ABP8NB36_9BACT</name>
<evidence type="ECO:0000259" key="4">
    <source>
        <dbReference type="Pfam" id="PF26558"/>
    </source>
</evidence>
<proteinExistence type="predicted"/>
<keyword evidence="2" id="KW-0057">Aromatic amino acid biosynthesis</keyword>
<dbReference type="Proteomes" id="UP001501175">
    <property type="component" value="Unassembled WGS sequence"/>
</dbReference>
<evidence type="ECO:0000256" key="2">
    <source>
        <dbReference type="ARBA" id="ARBA00023141"/>
    </source>
</evidence>